<organism evidence="2 3">
    <name type="scientific">Moraxella catarrhalis</name>
    <name type="common">Branhamella catarrhalis</name>
    <dbReference type="NCBI Taxonomy" id="480"/>
    <lineage>
        <taxon>Bacteria</taxon>
        <taxon>Pseudomonadati</taxon>
        <taxon>Pseudomonadota</taxon>
        <taxon>Gammaproteobacteria</taxon>
        <taxon>Moraxellales</taxon>
        <taxon>Moraxellaceae</taxon>
        <taxon>Moraxella</taxon>
    </lineage>
</organism>
<dbReference type="AlphaFoldDB" id="A0AB36DL11"/>
<accession>A0AB36DL11</accession>
<keyword evidence="1" id="KW-0812">Transmembrane</keyword>
<keyword evidence="1" id="KW-0472">Membrane</keyword>
<reference evidence="2 3" key="1">
    <citation type="journal article" date="2016" name="Genome Biol. Evol.">
        <title>Comparative Genomic Analyses of the Moraxella catarrhalis Serosensitive and Seroresistant Lineages Demonstrate Their Independent Evolution.</title>
        <authorList>
            <person name="Earl J.P."/>
            <person name="de Vries S.P."/>
            <person name="Ahmed A."/>
            <person name="Powell E."/>
            <person name="Schultz M.P."/>
            <person name="Hermans P.W."/>
            <person name="Hill D.J."/>
            <person name="Zhou Z."/>
            <person name="Constantinidou C.I."/>
            <person name="Hu F.Z."/>
            <person name="Bootsma H.J."/>
            <person name="Ehrlich G.D."/>
        </authorList>
    </citation>
    <scope>NUCLEOTIDE SEQUENCE [LARGE SCALE GENOMIC DNA]</scope>
    <source>
        <strain evidence="2 3">F23</strain>
    </source>
</reference>
<evidence type="ECO:0000313" key="3">
    <source>
        <dbReference type="Proteomes" id="UP000078295"/>
    </source>
</evidence>
<dbReference type="Proteomes" id="UP000078295">
    <property type="component" value="Unassembled WGS sequence"/>
</dbReference>
<proteinExistence type="predicted"/>
<sequence>MIDYLNQSSLQSAYKITVKMPSKCDKLQKIILLFKILAKAGSIVFIITKSI</sequence>
<name>A0AB36DL11_MORCA</name>
<gene>
    <name evidence="2" type="ORF">AO370_1938</name>
</gene>
<protein>
    <submittedName>
        <fullName evidence="2">Uncharacterized protein</fullName>
    </submittedName>
</protein>
<evidence type="ECO:0000313" key="2">
    <source>
        <dbReference type="EMBL" id="OAV22650.1"/>
    </source>
</evidence>
<feature type="transmembrane region" description="Helical" evidence="1">
    <location>
        <begin position="30"/>
        <end position="48"/>
    </location>
</feature>
<keyword evidence="1" id="KW-1133">Transmembrane helix</keyword>
<evidence type="ECO:0000256" key="1">
    <source>
        <dbReference type="SAM" id="Phobius"/>
    </source>
</evidence>
<dbReference type="EMBL" id="LXHQ01000051">
    <property type="protein sequence ID" value="OAV22650.1"/>
    <property type="molecule type" value="Genomic_DNA"/>
</dbReference>
<comment type="caution">
    <text evidence="2">The sequence shown here is derived from an EMBL/GenBank/DDBJ whole genome shotgun (WGS) entry which is preliminary data.</text>
</comment>